<dbReference type="InterPro" id="IPR013783">
    <property type="entry name" value="Ig-like_fold"/>
</dbReference>
<dbReference type="Proteomes" id="UP000002254">
    <property type="component" value="Chromosome 8"/>
</dbReference>
<dbReference type="InterPro" id="IPR003599">
    <property type="entry name" value="Ig_sub"/>
</dbReference>
<feature type="domain" description="Immunoglobulin" evidence="5">
    <location>
        <begin position="65"/>
        <end position="163"/>
    </location>
</feature>
<reference evidence="6 7" key="1">
    <citation type="journal article" date="2005" name="Nature">
        <title>Genome sequence, comparative analysis and haplotype structure of the domestic dog.</title>
        <authorList>
            <consortium name="Broad Sequencing Platform"/>
            <person name="Lindblad-Toh K."/>
            <person name="Wade C.M."/>
            <person name="Mikkelsen T.S."/>
            <person name="Karlsson E.K."/>
            <person name="Jaffe D.B."/>
            <person name="Kamal M."/>
            <person name="Clamp M."/>
            <person name="Chang J.L."/>
            <person name="Kulbokas E.J. III"/>
            <person name="Zody M.C."/>
            <person name="Mauceli E."/>
            <person name="Xie X."/>
            <person name="Breen M."/>
            <person name="Wayne R.K."/>
            <person name="Ostrander E.A."/>
            <person name="Ponting C.P."/>
            <person name="Galibert F."/>
            <person name="Smith D.R."/>
            <person name="DeJong P.J."/>
            <person name="Kirkness E."/>
            <person name="Alvarez P."/>
            <person name="Biagi T."/>
            <person name="Brockman W."/>
            <person name="Butler J."/>
            <person name="Chin C.W."/>
            <person name="Cook A."/>
            <person name="Cuff J."/>
            <person name="Daly M.J."/>
            <person name="DeCaprio D."/>
            <person name="Gnerre S."/>
            <person name="Grabherr M."/>
            <person name="Kellis M."/>
            <person name="Kleber M."/>
            <person name="Bardeleben C."/>
            <person name="Goodstadt L."/>
            <person name="Heger A."/>
            <person name="Hitte C."/>
            <person name="Kim L."/>
            <person name="Koepfli K.P."/>
            <person name="Parker H.G."/>
            <person name="Pollinger J.P."/>
            <person name="Searle S.M."/>
            <person name="Sutter N.B."/>
            <person name="Thomas R."/>
            <person name="Webber C."/>
            <person name="Baldwin J."/>
            <person name="Abebe A."/>
            <person name="Abouelleil A."/>
            <person name="Aftuck L."/>
            <person name="Ait-Zahra M."/>
            <person name="Aldredge T."/>
            <person name="Allen N."/>
            <person name="An P."/>
            <person name="Anderson S."/>
            <person name="Antoine C."/>
            <person name="Arachchi H."/>
            <person name="Aslam A."/>
            <person name="Ayotte L."/>
            <person name="Bachantsang P."/>
            <person name="Barry A."/>
            <person name="Bayul T."/>
            <person name="Benamara M."/>
            <person name="Berlin A."/>
            <person name="Bessette D."/>
            <person name="Blitshteyn B."/>
            <person name="Bloom T."/>
            <person name="Blye J."/>
            <person name="Boguslavskiy L."/>
            <person name="Bonnet C."/>
            <person name="Boukhgalter B."/>
            <person name="Brown A."/>
            <person name="Cahill P."/>
            <person name="Calixte N."/>
            <person name="Camarata J."/>
            <person name="Cheshatsang Y."/>
            <person name="Chu J."/>
            <person name="Citroen M."/>
            <person name="Collymore A."/>
            <person name="Cooke P."/>
            <person name="Dawoe T."/>
            <person name="Daza R."/>
            <person name="Decktor K."/>
            <person name="DeGray S."/>
            <person name="Dhargay N."/>
            <person name="Dooley K."/>
            <person name="Dooley K."/>
            <person name="Dorje P."/>
            <person name="Dorjee K."/>
            <person name="Dorris L."/>
            <person name="Duffey N."/>
            <person name="Dupes A."/>
            <person name="Egbiremolen O."/>
            <person name="Elong R."/>
            <person name="Falk J."/>
            <person name="Farina A."/>
            <person name="Faro S."/>
            <person name="Ferguson D."/>
            <person name="Ferreira P."/>
            <person name="Fisher S."/>
            <person name="FitzGerald M."/>
            <person name="Foley K."/>
            <person name="Foley C."/>
            <person name="Franke A."/>
            <person name="Friedrich D."/>
            <person name="Gage D."/>
            <person name="Garber M."/>
            <person name="Gearin G."/>
            <person name="Giannoukos G."/>
            <person name="Goode T."/>
            <person name="Goyette A."/>
            <person name="Graham J."/>
            <person name="Grandbois E."/>
            <person name="Gyaltsen K."/>
            <person name="Hafez N."/>
            <person name="Hagopian D."/>
            <person name="Hagos B."/>
            <person name="Hall J."/>
            <person name="Healy C."/>
            <person name="Hegarty R."/>
            <person name="Honan T."/>
            <person name="Horn A."/>
            <person name="Houde N."/>
            <person name="Hughes L."/>
            <person name="Hunnicutt L."/>
            <person name="Husby M."/>
            <person name="Jester B."/>
            <person name="Jones C."/>
            <person name="Kamat A."/>
            <person name="Kanga B."/>
            <person name="Kells C."/>
            <person name="Khazanovich D."/>
            <person name="Kieu A.C."/>
            <person name="Kisner P."/>
            <person name="Kumar M."/>
            <person name="Lance K."/>
            <person name="Landers T."/>
            <person name="Lara M."/>
            <person name="Lee W."/>
            <person name="Leger J.P."/>
            <person name="Lennon N."/>
            <person name="Leuper L."/>
            <person name="LeVine S."/>
            <person name="Liu J."/>
            <person name="Liu X."/>
            <person name="Lokyitsang Y."/>
            <person name="Lokyitsang T."/>
            <person name="Lui A."/>
            <person name="Macdonald J."/>
            <person name="Major J."/>
            <person name="Marabella R."/>
            <person name="Maru K."/>
            <person name="Matthews C."/>
            <person name="McDonough S."/>
            <person name="Mehta T."/>
            <person name="Meldrim J."/>
            <person name="Melnikov A."/>
            <person name="Meneus L."/>
            <person name="Mihalev A."/>
            <person name="Mihova T."/>
            <person name="Miller K."/>
            <person name="Mittelman R."/>
            <person name="Mlenga V."/>
            <person name="Mulrain L."/>
            <person name="Munson G."/>
            <person name="Navidi A."/>
            <person name="Naylor J."/>
            <person name="Nguyen T."/>
            <person name="Nguyen N."/>
            <person name="Nguyen C."/>
            <person name="Nguyen T."/>
            <person name="Nicol R."/>
            <person name="Norbu N."/>
            <person name="Norbu C."/>
            <person name="Novod N."/>
            <person name="Nyima T."/>
            <person name="Olandt P."/>
            <person name="O'Neill B."/>
            <person name="O'Neill K."/>
            <person name="Osman S."/>
            <person name="Oyono L."/>
            <person name="Patti C."/>
            <person name="Perrin D."/>
            <person name="Phunkhang P."/>
            <person name="Pierre F."/>
            <person name="Priest M."/>
            <person name="Rachupka A."/>
            <person name="Raghuraman S."/>
            <person name="Rameau R."/>
            <person name="Ray V."/>
            <person name="Raymond C."/>
            <person name="Rege F."/>
            <person name="Rise C."/>
            <person name="Rogers J."/>
            <person name="Rogov P."/>
            <person name="Sahalie J."/>
            <person name="Settipalli S."/>
            <person name="Sharpe T."/>
            <person name="Shea T."/>
            <person name="Sheehan M."/>
            <person name="Sherpa N."/>
            <person name="Shi J."/>
            <person name="Shih D."/>
            <person name="Sloan J."/>
            <person name="Smith C."/>
            <person name="Sparrow T."/>
            <person name="Stalker J."/>
            <person name="Stange-Thomann N."/>
            <person name="Stavropoulos S."/>
            <person name="Stone C."/>
            <person name="Stone S."/>
            <person name="Sykes S."/>
            <person name="Tchuinga P."/>
            <person name="Tenzing P."/>
            <person name="Tesfaye S."/>
            <person name="Thoulutsang D."/>
            <person name="Thoulutsang Y."/>
            <person name="Topham K."/>
            <person name="Topping I."/>
            <person name="Tsamla T."/>
            <person name="Vassiliev H."/>
            <person name="Venkataraman V."/>
            <person name="Vo A."/>
            <person name="Wangchuk T."/>
            <person name="Wangdi T."/>
            <person name="Weiand M."/>
            <person name="Wilkinson J."/>
            <person name="Wilson A."/>
            <person name="Yadav S."/>
            <person name="Yang S."/>
            <person name="Yang X."/>
            <person name="Young G."/>
            <person name="Yu Q."/>
            <person name="Zainoun J."/>
            <person name="Zembek L."/>
            <person name="Zimmer A."/>
            <person name="Lander E.S."/>
        </authorList>
    </citation>
    <scope>NUCLEOTIDE SEQUENCE [LARGE SCALE GENOMIC DNA]</scope>
    <source>
        <strain evidence="6">Boxer</strain>
    </source>
</reference>
<dbReference type="InterPro" id="IPR036179">
    <property type="entry name" value="Ig-like_dom_sf"/>
</dbReference>
<evidence type="ECO:0000256" key="2">
    <source>
        <dbReference type="ARBA" id="ARBA00023319"/>
    </source>
</evidence>
<dbReference type="FunFam" id="2.60.40.10:FF:002419">
    <property type="entry name" value="T cell receptor delta constant"/>
    <property type="match status" value="1"/>
</dbReference>
<dbReference type="Pfam" id="PF07686">
    <property type="entry name" value="V-set"/>
    <property type="match status" value="1"/>
</dbReference>
<dbReference type="AlphaFoldDB" id="A0A8P0SSH6"/>
<protein>
    <recommendedName>
        <fullName evidence="8">Ig-like domain-containing protein</fullName>
    </recommendedName>
</protein>
<dbReference type="Ensembl" id="ENSCAFT00000049115.3">
    <property type="protein sequence ID" value="ENSCAFP00000037926.3"/>
    <property type="gene ID" value="ENSCAFG00000029180.3"/>
</dbReference>
<evidence type="ECO:0000313" key="6">
    <source>
        <dbReference type="Ensembl" id="ENSCAFP00000037926.3"/>
    </source>
</evidence>
<evidence type="ECO:0000313" key="7">
    <source>
        <dbReference type="Proteomes" id="UP000002254"/>
    </source>
</evidence>
<evidence type="ECO:0000256" key="3">
    <source>
        <dbReference type="SAM" id="MobiDB-lite"/>
    </source>
</evidence>
<keyword evidence="1" id="KW-0675">Receptor</keyword>
<feature type="domain" description="Immunoglobulin V-set" evidence="4">
    <location>
        <begin position="75"/>
        <end position="151"/>
    </location>
</feature>
<dbReference type="InterPro" id="IPR051117">
    <property type="entry name" value="TRG_var/const_region"/>
</dbReference>
<dbReference type="PANTHER" id="PTHR19256">
    <property type="entry name" value="T-CELL RECEPTOR GAMMA CHAIN"/>
    <property type="match status" value="1"/>
</dbReference>
<keyword evidence="2" id="KW-0393">Immunoglobulin domain</keyword>
<dbReference type="Gene3D" id="2.60.40.10">
    <property type="entry name" value="Immunoglobulins"/>
    <property type="match status" value="1"/>
</dbReference>
<evidence type="ECO:0000256" key="1">
    <source>
        <dbReference type="ARBA" id="ARBA00023170"/>
    </source>
</evidence>
<dbReference type="InterPro" id="IPR013106">
    <property type="entry name" value="Ig_V-set"/>
</dbReference>
<proteinExistence type="predicted"/>
<dbReference type="SUPFAM" id="SSF48726">
    <property type="entry name" value="Immunoglobulin"/>
    <property type="match status" value="1"/>
</dbReference>
<name>A0A8P0SSH6_CANLF</name>
<evidence type="ECO:0008006" key="8">
    <source>
        <dbReference type="Google" id="ProtNLM"/>
    </source>
</evidence>
<evidence type="ECO:0000259" key="4">
    <source>
        <dbReference type="SMART" id="SM00406"/>
    </source>
</evidence>
<dbReference type="SMART" id="SM00409">
    <property type="entry name" value="IG"/>
    <property type="match status" value="1"/>
</dbReference>
<evidence type="ECO:0000259" key="5">
    <source>
        <dbReference type="SMART" id="SM00409"/>
    </source>
</evidence>
<accession>A0A8P0SSH6</accession>
<dbReference type="SMART" id="SM00406">
    <property type="entry name" value="IGv"/>
    <property type="match status" value="1"/>
</dbReference>
<organism evidence="6 7">
    <name type="scientific">Canis lupus familiaris</name>
    <name type="common">Dog</name>
    <name type="synonym">Canis familiaris</name>
    <dbReference type="NCBI Taxonomy" id="9615"/>
    <lineage>
        <taxon>Eukaryota</taxon>
        <taxon>Metazoa</taxon>
        <taxon>Chordata</taxon>
        <taxon>Craniata</taxon>
        <taxon>Vertebrata</taxon>
        <taxon>Euteleostomi</taxon>
        <taxon>Mammalia</taxon>
        <taxon>Eutheria</taxon>
        <taxon>Laurasiatheria</taxon>
        <taxon>Carnivora</taxon>
        <taxon>Caniformia</taxon>
        <taxon>Canidae</taxon>
        <taxon>Canis</taxon>
    </lineage>
</organism>
<dbReference type="PANTHER" id="PTHR19256:SF44">
    <property type="entry name" value="T CELL RECEPTOR GAMMA VARIABLE 9"/>
    <property type="match status" value="1"/>
</dbReference>
<feature type="region of interest" description="Disordered" evidence="3">
    <location>
        <begin position="1"/>
        <end position="35"/>
    </location>
</feature>
<reference evidence="6" key="2">
    <citation type="submission" date="2025-08" db="UniProtKB">
        <authorList>
            <consortium name="Ensembl"/>
        </authorList>
    </citation>
    <scope>IDENTIFICATION</scope>
</reference>
<sequence>MGRQWLIRGSQGAPTHRTATSTKPCCGPVPSSTSPSSVQRLFPTASLPGLALSGVSLDIILEPETKTLTVLVGEPATFRCNVTGGDLKNYQVSWYRKNEDNSLTLIYRQSNNTNDNLRSNFKGNTDASKSQCILDIEKATTANAGTYYCAADIHSTPGLLLVASEPLGLAELAEPMRDHLWLKCVPYPR</sequence>